<evidence type="ECO:0000256" key="2">
    <source>
        <dbReference type="ARBA" id="ARBA00005120"/>
    </source>
</evidence>
<dbReference type="PANTHER" id="PTHR42849:SF1">
    <property type="entry name" value="N-ACETYLNEURAMINATE LYASE"/>
    <property type="match status" value="1"/>
</dbReference>
<evidence type="ECO:0000256" key="3">
    <source>
        <dbReference type="ARBA" id="ARBA00012086"/>
    </source>
</evidence>
<protein>
    <recommendedName>
        <fullName evidence="3 10">4-hydroxy-tetrahydrodipicolinate synthase</fullName>
        <ecNumber evidence="3 10">4.3.3.7</ecNumber>
    </recommendedName>
</protein>
<dbReference type="SMART" id="SM01130">
    <property type="entry name" value="DHDPS"/>
    <property type="match status" value="1"/>
</dbReference>
<dbReference type="InterPro" id="IPR002220">
    <property type="entry name" value="DapA-like"/>
</dbReference>
<dbReference type="CDD" id="cd00408">
    <property type="entry name" value="DHDPS-like"/>
    <property type="match status" value="1"/>
</dbReference>
<dbReference type="EMBL" id="CP017634">
    <property type="protein sequence ID" value="ATW23463.1"/>
    <property type="molecule type" value="Genomic_DNA"/>
</dbReference>
<dbReference type="NCBIfam" id="TIGR00674">
    <property type="entry name" value="dapA"/>
    <property type="match status" value="1"/>
</dbReference>
<dbReference type="EC" id="4.3.3.7" evidence="3 10"/>
<feature type="active site" description="Proton donor/acceptor" evidence="12">
    <location>
        <position position="142"/>
    </location>
</feature>
<evidence type="ECO:0000256" key="5">
    <source>
        <dbReference type="ARBA" id="ARBA00022915"/>
    </source>
</evidence>
<sequence length="301" mass="33322">MTTSAQLREQMKGVQSIVITPFKEDFSLDIEGLKQNLERMINFGSNGMVIGGSLGEFSSMTMEERKLIFKIAVDTVKSRIPVVCNVSDSYIERTIQLAKYAKEIGADGVMCTPPYYQKVSEEGMYQFYKALNDAVDIGIMAYNTSRSGNHMTPKFIARIAEIPNVVACKQGTRDIEELEETVYLAGDKITLICGSEVMAVPCLAMGYKGTTSTSSSFMTEMIVAMYKATQEGDYKKAADIYFNGWGEYRRFLKKGGMPATAKAAMNILGIPAGPTRLPFLELSDDLKKELKGILERMGLLK</sequence>
<dbReference type="AlphaFoldDB" id="A0A3G1KM03"/>
<keyword evidence="5" id="KW-0220">Diaminopimelate biosynthesis</keyword>
<dbReference type="Pfam" id="PF00701">
    <property type="entry name" value="DHDPS"/>
    <property type="match status" value="1"/>
</dbReference>
<dbReference type="PRINTS" id="PR00146">
    <property type="entry name" value="DHPICSNTHASE"/>
</dbReference>
<dbReference type="UniPathway" id="UPA00034">
    <property type="reaction ID" value="UER00017"/>
</dbReference>
<dbReference type="PIRSF" id="PIRSF001365">
    <property type="entry name" value="DHDPS"/>
    <property type="match status" value="1"/>
</dbReference>
<organism evidence="13 14">
    <name type="scientific">Formimonas warabiya</name>
    <dbReference type="NCBI Taxonomy" id="1761012"/>
    <lineage>
        <taxon>Bacteria</taxon>
        <taxon>Bacillati</taxon>
        <taxon>Bacillota</taxon>
        <taxon>Clostridia</taxon>
        <taxon>Eubacteriales</taxon>
        <taxon>Peptococcaceae</taxon>
        <taxon>Candidatus Formimonas</taxon>
    </lineage>
</organism>
<keyword evidence="8" id="KW-0704">Schiff base</keyword>
<dbReference type="GO" id="GO:0019877">
    <property type="term" value="P:diaminopimelate biosynthetic process"/>
    <property type="evidence" value="ECO:0007669"/>
    <property type="project" value="UniProtKB-KW"/>
</dbReference>
<dbReference type="RefSeq" id="WP_148132602.1">
    <property type="nucleotide sequence ID" value="NZ_CP017634.1"/>
</dbReference>
<evidence type="ECO:0000256" key="10">
    <source>
        <dbReference type="NCBIfam" id="TIGR00674"/>
    </source>
</evidence>
<evidence type="ECO:0000313" key="14">
    <source>
        <dbReference type="Proteomes" id="UP000323521"/>
    </source>
</evidence>
<name>A0A3G1KM03_FORW1</name>
<comment type="catalytic activity">
    <reaction evidence="9">
        <text>L-aspartate 4-semialdehyde + pyruvate = (2S,4S)-4-hydroxy-2,3,4,5-tetrahydrodipicolinate + H2O + H(+)</text>
        <dbReference type="Rhea" id="RHEA:34171"/>
        <dbReference type="ChEBI" id="CHEBI:15361"/>
        <dbReference type="ChEBI" id="CHEBI:15377"/>
        <dbReference type="ChEBI" id="CHEBI:15378"/>
        <dbReference type="ChEBI" id="CHEBI:67139"/>
        <dbReference type="ChEBI" id="CHEBI:537519"/>
        <dbReference type="EC" id="4.3.3.7"/>
    </reaction>
</comment>
<dbReference type="GO" id="GO:0008747">
    <property type="term" value="F:N-acetylneuraminate lyase activity"/>
    <property type="evidence" value="ECO:0007669"/>
    <property type="project" value="TreeGrafter"/>
</dbReference>
<dbReference type="PANTHER" id="PTHR42849">
    <property type="entry name" value="N-ACETYLNEURAMINATE LYASE"/>
    <property type="match status" value="1"/>
</dbReference>
<evidence type="ECO:0000256" key="9">
    <source>
        <dbReference type="ARBA" id="ARBA00047836"/>
    </source>
</evidence>
<reference evidence="13 14" key="1">
    <citation type="submission" date="2016-10" db="EMBL/GenBank/DDBJ databases">
        <title>Complete Genome Sequence of Peptococcaceae strain DCMF.</title>
        <authorList>
            <person name="Edwards R.J."/>
            <person name="Holland S.I."/>
            <person name="Deshpande N.P."/>
            <person name="Wong Y.K."/>
            <person name="Ertan H."/>
            <person name="Manefield M."/>
            <person name="Russell T.L."/>
            <person name="Lee M.J."/>
        </authorList>
    </citation>
    <scope>NUCLEOTIDE SEQUENCE [LARGE SCALE GENOMIC DNA]</scope>
    <source>
        <strain evidence="13 14">DCMF</strain>
    </source>
</reference>
<dbReference type="InterPro" id="IPR005263">
    <property type="entry name" value="DapA"/>
</dbReference>
<gene>
    <name evidence="13" type="ORF">DCMF_00415</name>
</gene>
<dbReference type="OrthoDB" id="9782828at2"/>
<evidence type="ECO:0000313" key="13">
    <source>
        <dbReference type="EMBL" id="ATW23463.1"/>
    </source>
</evidence>
<dbReference type="Gene3D" id="3.20.20.70">
    <property type="entry name" value="Aldolase class I"/>
    <property type="match status" value="1"/>
</dbReference>
<evidence type="ECO:0000256" key="7">
    <source>
        <dbReference type="ARBA" id="ARBA00023239"/>
    </source>
</evidence>
<dbReference type="InterPro" id="IPR013785">
    <property type="entry name" value="Aldolase_TIM"/>
</dbReference>
<keyword evidence="4" id="KW-0028">Amino-acid biosynthesis</keyword>
<evidence type="ECO:0000256" key="12">
    <source>
        <dbReference type="PIRSR" id="PIRSR001365-1"/>
    </source>
</evidence>
<comment type="pathway">
    <text evidence="2">Amino-acid biosynthesis; L-lysine biosynthesis via DAP pathway; (S)-tetrahydrodipicolinate from L-aspartate: step 3/4.</text>
</comment>
<accession>A0A3G1KM03</accession>
<dbReference type="GO" id="GO:0008840">
    <property type="term" value="F:4-hydroxy-tetrahydrodipicolinate synthase activity"/>
    <property type="evidence" value="ECO:0007669"/>
    <property type="project" value="UniProtKB-UniRule"/>
</dbReference>
<dbReference type="GO" id="GO:0019262">
    <property type="term" value="P:N-acetylneuraminate catabolic process"/>
    <property type="evidence" value="ECO:0007669"/>
    <property type="project" value="TreeGrafter"/>
</dbReference>
<keyword evidence="7 11" id="KW-0456">Lyase</keyword>
<dbReference type="GO" id="GO:0009089">
    <property type="term" value="P:lysine biosynthetic process via diaminopimelate"/>
    <property type="evidence" value="ECO:0007669"/>
    <property type="project" value="UniProtKB-UniRule"/>
</dbReference>
<keyword evidence="6" id="KW-0457">Lysine biosynthesis</keyword>
<evidence type="ECO:0000256" key="8">
    <source>
        <dbReference type="ARBA" id="ARBA00023270"/>
    </source>
</evidence>
<evidence type="ECO:0000256" key="6">
    <source>
        <dbReference type="ARBA" id="ARBA00023154"/>
    </source>
</evidence>
<dbReference type="Proteomes" id="UP000323521">
    <property type="component" value="Chromosome"/>
</dbReference>
<keyword evidence="14" id="KW-1185">Reference proteome</keyword>
<feature type="active site" description="Schiff-base intermediate with substrate" evidence="12">
    <location>
        <position position="169"/>
    </location>
</feature>
<evidence type="ECO:0000256" key="1">
    <source>
        <dbReference type="ARBA" id="ARBA00003294"/>
    </source>
</evidence>
<evidence type="ECO:0000256" key="4">
    <source>
        <dbReference type="ARBA" id="ARBA00022605"/>
    </source>
</evidence>
<comment type="similarity">
    <text evidence="11">Belongs to the DapA family.</text>
</comment>
<dbReference type="GO" id="GO:0005829">
    <property type="term" value="C:cytosol"/>
    <property type="evidence" value="ECO:0007669"/>
    <property type="project" value="TreeGrafter"/>
</dbReference>
<dbReference type="SUPFAM" id="SSF51569">
    <property type="entry name" value="Aldolase"/>
    <property type="match status" value="1"/>
</dbReference>
<comment type="function">
    <text evidence="1">Catalyzes the condensation of (S)-aspartate-beta-semialdehyde [(S)-ASA] and pyruvate to 4-hydroxy-tetrahydrodipicolinate (HTPA).</text>
</comment>
<dbReference type="KEGG" id="fwa:DCMF_00415"/>
<proteinExistence type="inferred from homology"/>
<evidence type="ECO:0000256" key="11">
    <source>
        <dbReference type="PIRNR" id="PIRNR001365"/>
    </source>
</evidence>